<evidence type="ECO:0000313" key="4">
    <source>
        <dbReference type="EMBL" id="BBJ05141.1"/>
    </source>
</evidence>
<feature type="compositionally biased region" description="Basic residues" evidence="2">
    <location>
        <begin position="364"/>
        <end position="378"/>
    </location>
</feature>
<dbReference type="Pfam" id="PF00078">
    <property type="entry name" value="RVT_1"/>
    <property type="match status" value="1"/>
</dbReference>
<dbReference type="EMBL" id="AP019537">
    <property type="protein sequence ID" value="BBJ05141.1"/>
    <property type="molecule type" value="Genomic_DNA"/>
</dbReference>
<sequence>MARTFNGIFDDIITFEALYQAYLRARKGKRKSWPCRHFERDLEGSLIELQNELIWGQYQCGPYRSFYVTEPKRRKITALQLFRDRVVQHAIVGAVEPIWEARFIGHSYACRIGRGTHAGADKAQEMLRECLRKHGRVHVLKADISKYFASIDHEILLGLLRKRIADKRLMAVIENIVCSYSEPGRPGNGLPIGNLTSQLFANIYMDAFDQWMKCRKRERWYIRYMDDFVVVHPDKRHLQALRIDAERWLQDELALSTNNKTSVFPVSHSGGRGLDFLGFHLWPDSRRLRRASLRRFRRQLKQWQADYSRGDIELADIRQNLHSWVNHARHGSAVQALAAMLNKATFRRSADGHREPGTDAGRRNSSRNPRRVVAKKAA</sequence>
<gene>
    <name evidence="4" type="ORF">YBY_29900</name>
</gene>
<feature type="region of interest" description="Disordered" evidence="2">
    <location>
        <begin position="347"/>
        <end position="378"/>
    </location>
</feature>
<feature type="domain" description="Reverse transcriptase" evidence="3">
    <location>
        <begin position="1"/>
        <end position="281"/>
    </location>
</feature>
<dbReference type="InterPro" id="IPR043502">
    <property type="entry name" value="DNA/RNA_pol_sf"/>
</dbReference>
<dbReference type="PANTHER" id="PTHR34047">
    <property type="entry name" value="NUCLEAR INTRON MATURASE 1, MITOCHONDRIAL-RELATED"/>
    <property type="match status" value="1"/>
</dbReference>
<organism evidence="4">
    <name type="scientific">Marinobacter nauticus</name>
    <name type="common">Marinobacter hydrocarbonoclasticus</name>
    <name type="synonym">Marinobacter aquaeolei</name>
    <dbReference type="NCBI Taxonomy" id="2743"/>
    <lineage>
        <taxon>Bacteria</taxon>
        <taxon>Pseudomonadati</taxon>
        <taxon>Pseudomonadota</taxon>
        <taxon>Gammaproteobacteria</taxon>
        <taxon>Pseudomonadales</taxon>
        <taxon>Marinobacteraceae</taxon>
        <taxon>Marinobacter</taxon>
    </lineage>
</organism>
<dbReference type="CDD" id="cd01651">
    <property type="entry name" value="RT_G2_intron"/>
    <property type="match status" value="1"/>
</dbReference>
<dbReference type="PANTHER" id="PTHR34047:SF8">
    <property type="entry name" value="PROTEIN YKFC"/>
    <property type="match status" value="1"/>
</dbReference>
<evidence type="ECO:0000259" key="3">
    <source>
        <dbReference type="PROSITE" id="PS50878"/>
    </source>
</evidence>
<proteinExistence type="inferred from homology"/>
<dbReference type="InterPro" id="IPR000477">
    <property type="entry name" value="RT_dom"/>
</dbReference>
<dbReference type="InterPro" id="IPR051083">
    <property type="entry name" value="GrpII_Intron_Splice-Mob/Def"/>
</dbReference>
<comment type="similarity">
    <text evidence="1">Belongs to the bacterial reverse transcriptase family.</text>
</comment>
<evidence type="ECO:0000256" key="1">
    <source>
        <dbReference type="ARBA" id="ARBA00034120"/>
    </source>
</evidence>
<protein>
    <recommendedName>
        <fullName evidence="3">Reverse transcriptase domain-containing protein</fullName>
    </recommendedName>
</protein>
<evidence type="ECO:0000256" key="2">
    <source>
        <dbReference type="SAM" id="MobiDB-lite"/>
    </source>
</evidence>
<accession>A0A455W7Q6</accession>
<reference evidence="4" key="1">
    <citation type="submission" date="2019-03" db="EMBL/GenBank/DDBJ databases">
        <title>Whole genome analysis of nitrate-reducing bacteria Marinobacter hydrocarbonoclasticus YB03.</title>
        <authorList>
            <person name="Azam A.H."/>
            <person name="Yuk S.R."/>
            <person name="Kamarisima K."/>
            <person name="Miyanaga K."/>
            <person name="Tanji Y."/>
        </authorList>
    </citation>
    <scope>NUCLEOTIDE SEQUENCE</scope>
    <source>
        <strain evidence="4">YB03</strain>
    </source>
</reference>
<name>A0A455W7Q6_MARNT</name>
<dbReference type="PROSITE" id="PS50878">
    <property type="entry name" value="RT_POL"/>
    <property type="match status" value="1"/>
</dbReference>
<dbReference type="AlphaFoldDB" id="A0A455W7Q6"/>
<feature type="compositionally biased region" description="Basic and acidic residues" evidence="2">
    <location>
        <begin position="348"/>
        <end position="362"/>
    </location>
</feature>
<dbReference type="SUPFAM" id="SSF56672">
    <property type="entry name" value="DNA/RNA polymerases"/>
    <property type="match status" value="1"/>
</dbReference>